<accession>A0A1F6DY50</accession>
<comment type="caution">
    <text evidence="2">The sequence shown here is derived from an EMBL/GenBank/DDBJ whole genome shotgun (WGS) entry which is preliminary data.</text>
</comment>
<dbReference type="InterPro" id="IPR000873">
    <property type="entry name" value="AMP-dep_synth/lig_dom"/>
</dbReference>
<gene>
    <name evidence="2" type="ORF">A3D71_04105</name>
</gene>
<proteinExistence type="predicted"/>
<dbReference type="STRING" id="1798497.A3D71_04105"/>
<organism evidence="2 3">
    <name type="scientific">Candidatus Kaiserbacteria bacterium RIFCSPHIGHO2_02_FULL_55_20</name>
    <dbReference type="NCBI Taxonomy" id="1798497"/>
    <lineage>
        <taxon>Bacteria</taxon>
        <taxon>Candidatus Kaiseribacteriota</taxon>
    </lineage>
</organism>
<dbReference type="Pfam" id="PF00501">
    <property type="entry name" value="AMP-binding"/>
    <property type="match status" value="1"/>
</dbReference>
<dbReference type="PANTHER" id="PTHR43845:SF1">
    <property type="entry name" value="BLR5969 PROTEIN"/>
    <property type="match status" value="1"/>
</dbReference>
<feature type="domain" description="AMP-dependent synthetase/ligase" evidence="1">
    <location>
        <begin position="144"/>
        <end position="266"/>
    </location>
</feature>
<dbReference type="Gene3D" id="3.40.50.12780">
    <property type="entry name" value="N-terminal domain of ligase-like"/>
    <property type="match status" value="1"/>
</dbReference>
<reference evidence="2 3" key="1">
    <citation type="journal article" date="2016" name="Nat. Commun.">
        <title>Thousands of microbial genomes shed light on interconnected biogeochemical processes in an aquifer system.</title>
        <authorList>
            <person name="Anantharaman K."/>
            <person name="Brown C.T."/>
            <person name="Hug L.A."/>
            <person name="Sharon I."/>
            <person name="Castelle C.J."/>
            <person name="Probst A.J."/>
            <person name="Thomas B.C."/>
            <person name="Singh A."/>
            <person name="Wilkins M.J."/>
            <person name="Karaoz U."/>
            <person name="Brodie E.L."/>
            <person name="Williams K.H."/>
            <person name="Hubbard S.S."/>
            <person name="Banfield J.F."/>
        </authorList>
    </citation>
    <scope>NUCLEOTIDE SEQUENCE [LARGE SCALE GENOMIC DNA]</scope>
</reference>
<sequence>MTNLPTLAHIVTAATMPHAPSFYRDRYGMRGESALPSIRTWEEWHALPRISREDLEARSPLERIFCPLSSVDFFSASSGTGGKPPLFSPRGVVAGYEYRAEWYAMKGPFLSGIHPPHRVQFMLQQRERPARVVTLDPNNLHASLRLAAAAGVDGMYVPVFLAAQIAEYLQALGASKRVQYVELASEQISNSLIRRLQEIFPAAAIYASWGMTEVDASPMGIPCRPLAVNEKTVYHLKENIHMDIVNPETLAPLPLKAGSEGELLLTSYPESAAFPLIRYRTGDIGRIVETSCKRHSQPTFTIVGRAESDFIKVPGGVLRADEVERVLTELNPALERFELHLHQTDTPSGVHYRAVLHVDAPDTELPALARSVALSLRIGPSFTYADGEREGRFEPLQCVPLASSASNQKNRRMITHPIA</sequence>
<dbReference type="AlphaFoldDB" id="A0A1F6DY50"/>
<dbReference type="PANTHER" id="PTHR43845">
    <property type="entry name" value="BLR5969 PROTEIN"/>
    <property type="match status" value="1"/>
</dbReference>
<dbReference type="Proteomes" id="UP000177652">
    <property type="component" value="Unassembled WGS sequence"/>
</dbReference>
<dbReference type="InterPro" id="IPR042099">
    <property type="entry name" value="ANL_N_sf"/>
</dbReference>
<protein>
    <recommendedName>
        <fullName evidence="1">AMP-dependent synthetase/ligase domain-containing protein</fullName>
    </recommendedName>
</protein>
<evidence type="ECO:0000259" key="1">
    <source>
        <dbReference type="Pfam" id="PF00501"/>
    </source>
</evidence>
<dbReference type="SUPFAM" id="SSF56801">
    <property type="entry name" value="Acetyl-CoA synthetase-like"/>
    <property type="match status" value="1"/>
</dbReference>
<dbReference type="EMBL" id="MFLK01000026">
    <property type="protein sequence ID" value="OGG65922.1"/>
    <property type="molecule type" value="Genomic_DNA"/>
</dbReference>
<evidence type="ECO:0000313" key="3">
    <source>
        <dbReference type="Proteomes" id="UP000177652"/>
    </source>
</evidence>
<evidence type="ECO:0000313" key="2">
    <source>
        <dbReference type="EMBL" id="OGG65922.1"/>
    </source>
</evidence>
<name>A0A1F6DY50_9BACT</name>